<organism evidence="5 6">
    <name type="scientific">Alicyclobacillus fodiniaquatilis</name>
    <dbReference type="NCBI Taxonomy" id="1661150"/>
    <lineage>
        <taxon>Bacteria</taxon>
        <taxon>Bacillati</taxon>
        <taxon>Bacillota</taxon>
        <taxon>Bacilli</taxon>
        <taxon>Bacillales</taxon>
        <taxon>Alicyclobacillaceae</taxon>
        <taxon>Alicyclobacillus</taxon>
    </lineage>
</organism>
<dbReference type="PANTHER" id="PTHR21343">
    <property type="entry name" value="DETHIOBIOTIN SYNTHETASE"/>
    <property type="match status" value="1"/>
</dbReference>
<feature type="region of interest" description="Disordered" evidence="3">
    <location>
        <begin position="255"/>
        <end position="283"/>
    </location>
</feature>
<comment type="pathway">
    <text evidence="2">Cell wall biogenesis; peptidoglycan biosynthesis.</text>
</comment>
<keyword evidence="2" id="KW-0573">Peptidoglycan synthesis</keyword>
<evidence type="ECO:0000313" key="6">
    <source>
        <dbReference type="Proteomes" id="UP001597079"/>
    </source>
</evidence>
<keyword evidence="2" id="KW-0961">Cell wall biogenesis/degradation</keyword>
<dbReference type="EC" id="3.5.1.2" evidence="2"/>
<feature type="active site" evidence="2">
    <location>
        <position position="193"/>
    </location>
</feature>
<feature type="domain" description="CobB/CobQ-like glutamine amidotransferase" evidence="4">
    <location>
        <begin position="7"/>
        <end position="200"/>
    </location>
</feature>
<sequence>MSRQTLNIAHLYPDLLNLYADRGNILTLVQRLRWRGIDVNLHQVTHHDTLRLTAYDLVLLGGGSDREQELVAKYLSRYQRDFKHAIASGLPLLAICGGYQLLGAYYQMPSGEKIAGLDVLDMYTSAGTGLSRLIGNVAIETEEYGVIMGFENHGGRTVHHHAPLGKVLHGHGNNGESGFEGVHHQNVWGTYIHGPLLPKNPQFADAILSTALAYAGQSTPLDPLDDDVEQAARLAFLQRRMPDVDTSLLTVQSSSGVIENSNAEKRDEGDDIAPLPTRETQES</sequence>
<dbReference type="EC" id="6.3.5.13" evidence="2"/>
<dbReference type="Gene3D" id="3.40.50.880">
    <property type="match status" value="1"/>
</dbReference>
<comment type="similarity">
    <text evidence="2">Belongs to the CobB/CobQ family. GatD subfamily.</text>
</comment>
<dbReference type="Proteomes" id="UP001597079">
    <property type="component" value="Unassembled WGS sequence"/>
</dbReference>
<keyword evidence="1 2" id="KW-0315">Glutamine amidotransferase</keyword>
<dbReference type="HAMAP" id="MF_02213">
    <property type="entry name" value="Lipid_II_synth_GatD"/>
    <property type="match status" value="1"/>
</dbReference>
<dbReference type="InterPro" id="IPR011698">
    <property type="entry name" value="GATase_3"/>
</dbReference>
<dbReference type="PROSITE" id="PS51274">
    <property type="entry name" value="GATASE_COBBQ"/>
    <property type="match status" value="1"/>
</dbReference>
<gene>
    <name evidence="2" type="primary">gatD</name>
    <name evidence="5" type="ORF">ACFSB2_22980</name>
</gene>
<dbReference type="InterPro" id="IPR043702">
    <property type="entry name" value="Lipid_II_synth_GatD"/>
</dbReference>
<feature type="binding site" evidence="2">
    <location>
        <position position="132"/>
    </location>
    <ligand>
        <name>substrate</name>
    </ligand>
</feature>
<evidence type="ECO:0000256" key="3">
    <source>
        <dbReference type="SAM" id="MobiDB-lite"/>
    </source>
</evidence>
<accession>A0ABW4JNQ7</accession>
<reference evidence="6" key="1">
    <citation type="journal article" date="2019" name="Int. J. Syst. Evol. Microbiol.">
        <title>The Global Catalogue of Microorganisms (GCM) 10K type strain sequencing project: providing services to taxonomists for standard genome sequencing and annotation.</title>
        <authorList>
            <consortium name="The Broad Institute Genomics Platform"/>
            <consortium name="The Broad Institute Genome Sequencing Center for Infectious Disease"/>
            <person name="Wu L."/>
            <person name="Ma J."/>
        </authorList>
    </citation>
    <scope>NUCLEOTIDE SEQUENCE [LARGE SCALE GENOMIC DNA]</scope>
    <source>
        <strain evidence="6">CGMCC 1.12286</strain>
    </source>
</reference>
<comment type="subunit">
    <text evidence="2">Forms a heterodimer with MurT.</text>
</comment>
<keyword evidence="2" id="KW-0378">Hydrolase</keyword>
<dbReference type="EMBL" id="JBHUCX010000092">
    <property type="protein sequence ID" value="MFD1677529.1"/>
    <property type="molecule type" value="Genomic_DNA"/>
</dbReference>
<dbReference type="PANTHER" id="PTHR21343:SF9">
    <property type="entry name" value="LIPID II ISOGLUTAMINYL SYNTHASE (GLUTAMINE-HYDROLYZING) SUBUNIT GATD"/>
    <property type="match status" value="1"/>
</dbReference>
<dbReference type="PROSITE" id="PS51273">
    <property type="entry name" value="GATASE_TYPE_1"/>
    <property type="match status" value="1"/>
</dbReference>
<dbReference type="RefSeq" id="WP_377945419.1">
    <property type="nucleotide sequence ID" value="NZ_JBHUCX010000092.1"/>
</dbReference>
<dbReference type="Pfam" id="PF07685">
    <property type="entry name" value="GATase_3"/>
    <property type="match status" value="1"/>
</dbReference>
<protein>
    <recommendedName>
        <fullName evidence="2">Lipid II isoglutaminyl synthase (glutamine-hydrolyzing) subunit GatD</fullName>
        <ecNumber evidence="2">6.3.5.13</ecNumber>
    </recommendedName>
    <alternativeName>
        <fullName evidence="2">Lipid II isoglutaminyl synthase glutaminase subunit</fullName>
        <ecNumber evidence="2">3.5.1.2</ecNumber>
    </alternativeName>
</protein>
<evidence type="ECO:0000259" key="4">
    <source>
        <dbReference type="Pfam" id="PF07685"/>
    </source>
</evidence>
<comment type="catalytic activity">
    <reaction evidence="2">
        <text>beta-D-GlcNAc-(1-&gt;4)-Mur2Ac(oyl-L-Ala-gamma-D-Glu-L-Lys-D-Ala-D-Ala)-di-trans,octa-cis-undecaprenyl diphosphate + L-glutamine + ATP + H2O = beta-D-GlcNAc-(1-&gt;4)-Mur2Ac(oyl-L-Ala-D-isoglutaminyl-L-Lys-D-Ala-D-Ala)-di-trans,octa-cis-undecaprenyl diphosphate + L-glutamate + ADP + phosphate + H(+)</text>
        <dbReference type="Rhea" id="RHEA:57928"/>
        <dbReference type="ChEBI" id="CHEBI:15377"/>
        <dbReference type="ChEBI" id="CHEBI:15378"/>
        <dbReference type="ChEBI" id="CHEBI:29985"/>
        <dbReference type="ChEBI" id="CHEBI:30616"/>
        <dbReference type="ChEBI" id="CHEBI:43474"/>
        <dbReference type="ChEBI" id="CHEBI:58359"/>
        <dbReference type="ChEBI" id="CHEBI:60033"/>
        <dbReference type="ChEBI" id="CHEBI:62233"/>
        <dbReference type="ChEBI" id="CHEBI:456216"/>
        <dbReference type="EC" id="6.3.5.13"/>
    </reaction>
</comment>
<dbReference type="InterPro" id="IPR033949">
    <property type="entry name" value="CobQ_GATase1"/>
</dbReference>
<keyword evidence="6" id="KW-1185">Reference proteome</keyword>
<evidence type="ECO:0000313" key="5">
    <source>
        <dbReference type="EMBL" id="MFD1677529.1"/>
    </source>
</evidence>
<keyword evidence="2" id="KW-0133">Cell shape</keyword>
<comment type="catalytic activity">
    <reaction evidence="2">
        <text>L-glutamine + H2O = L-glutamate + NH4(+)</text>
        <dbReference type="Rhea" id="RHEA:15889"/>
        <dbReference type="ChEBI" id="CHEBI:15377"/>
        <dbReference type="ChEBI" id="CHEBI:28938"/>
        <dbReference type="ChEBI" id="CHEBI:29985"/>
        <dbReference type="ChEBI" id="CHEBI:58359"/>
        <dbReference type="EC" id="3.5.1.2"/>
    </reaction>
</comment>
<name>A0ABW4JNQ7_9BACL</name>
<proteinExistence type="inferred from homology"/>
<dbReference type="SUPFAM" id="SSF52317">
    <property type="entry name" value="Class I glutamine amidotransferase-like"/>
    <property type="match status" value="1"/>
</dbReference>
<keyword evidence="2" id="KW-0436">Ligase</keyword>
<dbReference type="InterPro" id="IPR029062">
    <property type="entry name" value="Class_I_gatase-like"/>
</dbReference>
<evidence type="ECO:0000256" key="2">
    <source>
        <dbReference type="HAMAP-Rule" id="MF_02213"/>
    </source>
</evidence>
<comment type="function">
    <text evidence="2">The lipid II isoglutaminyl synthase complex catalyzes the formation of alpha-D-isoglutamine in the cell wall lipid II stem peptide. The GatD subunit catalyzes the hydrolysis of glutamine to glutamate and ammonia. The resulting ammonia molecule is channeled to the active site of MurT.</text>
</comment>
<evidence type="ECO:0000256" key="1">
    <source>
        <dbReference type="ARBA" id="ARBA00022962"/>
    </source>
</evidence>
<comment type="caution">
    <text evidence="5">The sequence shown here is derived from an EMBL/GenBank/DDBJ whole genome shotgun (WGS) entry which is preliminary data.</text>
</comment>
<dbReference type="CDD" id="cd01750">
    <property type="entry name" value="GATase1_CobQ"/>
    <property type="match status" value="1"/>
</dbReference>
<feature type="active site" description="Nucleophile" evidence="2">
    <location>
        <position position="96"/>
    </location>
</feature>